<evidence type="ECO:0000313" key="2">
    <source>
        <dbReference type="EMBL" id="MDT0353744.1"/>
    </source>
</evidence>
<protein>
    <recommendedName>
        <fullName evidence="4">MmpS family membrane protein</fullName>
    </recommendedName>
</protein>
<name>A0ABU2NKK6_9PSEU</name>
<dbReference type="PROSITE" id="PS51257">
    <property type="entry name" value="PROKAR_LIPOPROTEIN"/>
    <property type="match status" value="1"/>
</dbReference>
<accession>A0ABU2NKK6</accession>
<gene>
    <name evidence="2" type="ORF">RM445_30070</name>
</gene>
<keyword evidence="3" id="KW-1185">Reference proteome</keyword>
<reference evidence="3" key="1">
    <citation type="submission" date="2023-07" db="EMBL/GenBank/DDBJ databases">
        <title>30 novel species of actinomycetes from the DSMZ collection.</title>
        <authorList>
            <person name="Nouioui I."/>
        </authorList>
    </citation>
    <scope>NUCLEOTIDE SEQUENCE [LARGE SCALE GENOMIC DNA]</scope>
    <source>
        <strain evidence="3">DSM 45834</strain>
    </source>
</reference>
<evidence type="ECO:0000313" key="3">
    <source>
        <dbReference type="Proteomes" id="UP001183202"/>
    </source>
</evidence>
<comment type="caution">
    <text evidence="2">The sequence shown here is derived from an EMBL/GenBank/DDBJ whole genome shotgun (WGS) entry which is preliminary data.</text>
</comment>
<feature type="chain" id="PRO_5047140118" description="MmpS family membrane protein" evidence="1">
    <location>
        <begin position="24"/>
        <end position="137"/>
    </location>
</feature>
<sequence length="137" mass="14146">MIRPVLALAVALALTACGTSTPAAPPPPPATPRVVTVSPPEPTVEASAEPADVTIRLAVHSVRGDFGSYIVNLHDGNVAKQTTFDVNGKGEWSKTITVPNTSMVKLDIARIGATCEITVADTGEVLVKDENSCIVGS</sequence>
<evidence type="ECO:0000256" key="1">
    <source>
        <dbReference type="SAM" id="SignalP"/>
    </source>
</evidence>
<organism evidence="2 3">
    <name type="scientific">Pseudonocardia charpentierae</name>
    <dbReference type="NCBI Taxonomy" id="3075545"/>
    <lineage>
        <taxon>Bacteria</taxon>
        <taxon>Bacillati</taxon>
        <taxon>Actinomycetota</taxon>
        <taxon>Actinomycetes</taxon>
        <taxon>Pseudonocardiales</taxon>
        <taxon>Pseudonocardiaceae</taxon>
        <taxon>Pseudonocardia</taxon>
    </lineage>
</organism>
<dbReference type="EMBL" id="JAVREJ010000042">
    <property type="protein sequence ID" value="MDT0353744.1"/>
    <property type="molecule type" value="Genomic_DNA"/>
</dbReference>
<dbReference type="RefSeq" id="WP_311560254.1">
    <property type="nucleotide sequence ID" value="NZ_JAVREJ010000042.1"/>
</dbReference>
<evidence type="ECO:0008006" key="4">
    <source>
        <dbReference type="Google" id="ProtNLM"/>
    </source>
</evidence>
<keyword evidence="1" id="KW-0732">Signal</keyword>
<proteinExistence type="predicted"/>
<dbReference type="Proteomes" id="UP001183202">
    <property type="component" value="Unassembled WGS sequence"/>
</dbReference>
<feature type="signal peptide" evidence="1">
    <location>
        <begin position="1"/>
        <end position="23"/>
    </location>
</feature>